<proteinExistence type="predicted"/>
<evidence type="ECO:0000313" key="2">
    <source>
        <dbReference type="Proteomes" id="UP000267027"/>
    </source>
</evidence>
<reference evidence="1 2" key="2">
    <citation type="submission" date="2018-11" db="EMBL/GenBank/DDBJ databases">
        <authorList>
            <consortium name="Pathogen Informatics"/>
        </authorList>
    </citation>
    <scope>NUCLEOTIDE SEQUENCE [LARGE SCALE GENOMIC DNA]</scope>
    <source>
        <strain evidence="1 2">Costa Rica</strain>
    </source>
</reference>
<dbReference type="EMBL" id="UYYA01005343">
    <property type="protein sequence ID" value="VDM64539.1"/>
    <property type="molecule type" value="Genomic_DNA"/>
</dbReference>
<dbReference type="OrthoDB" id="5792770at2759"/>
<dbReference type="AlphaFoldDB" id="A0A158PML2"/>
<name>A0A158PML2_ANGCS</name>
<keyword evidence="2" id="KW-1185">Reference proteome</keyword>
<protein>
    <submittedName>
        <fullName evidence="3">Zf-TRM13_CCCH domain-containing protein</fullName>
    </submittedName>
</protein>
<reference evidence="3" key="1">
    <citation type="submission" date="2016-04" db="UniProtKB">
        <authorList>
            <consortium name="WormBaseParasite"/>
        </authorList>
    </citation>
    <scope>IDENTIFICATION</scope>
</reference>
<gene>
    <name evidence="1" type="ORF">ACOC_LOCUS12954</name>
</gene>
<evidence type="ECO:0000313" key="3">
    <source>
        <dbReference type="WBParaSite" id="ACOC_0001295301-mRNA-1"/>
    </source>
</evidence>
<sequence length="212" mass="23941">MQCDKNAAWYSEEEHERLVELCQHGLVPSTPCRNHSHTHCIVSWYRSGGSTEKVVTERKCGGLEDVTGCTLYNSKISRKAVAKFTVLQLGCYQAAVTSGADLLLSELLCSRSKYLQWGSDTYSQKTIRQALFDAKHLRCSWRCAANHVQAESARARFEERPCSVCCLRFSCCYTYFKALPRHYGTVSEDGWSNNDAEVLRMFKNTSATEAIP</sequence>
<dbReference type="WBParaSite" id="ACOC_0001295301-mRNA-1">
    <property type="protein sequence ID" value="ACOC_0001295301-mRNA-1"/>
    <property type="gene ID" value="ACOC_0001295301"/>
</dbReference>
<evidence type="ECO:0000313" key="1">
    <source>
        <dbReference type="EMBL" id="VDM64539.1"/>
    </source>
</evidence>
<accession>A0A158PML2</accession>
<dbReference type="Proteomes" id="UP000267027">
    <property type="component" value="Unassembled WGS sequence"/>
</dbReference>
<organism evidence="3">
    <name type="scientific">Angiostrongylus costaricensis</name>
    <name type="common">Nematode worm</name>
    <dbReference type="NCBI Taxonomy" id="334426"/>
    <lineage>
        <taxon>Eukaryota</taxon>
        <taxon>Metazoa</taxon>
        <taxon>Ecdysozoa</taxon>
        <taxon>Nematoda</taxon>
        <taxon>Chromadorea</taxon>
        <taxon>Rhabditida</taxon>
        <taxon>Rhabditina</taxon>
        <taxon>Rhabditomorpha</taxon>
        <taxon>Strongyloidea</taxon>
        <taxon>Metastrongylidae</taxon>
        <taxon>Angiostrongylus</taxon>
    </lineage>
</organism>